<reference evidence="3" key="1">
    <citation type="journal article" date="2013" name="Nat. Biotechnol.">
        <title>Chinese hamster genome sequenced from sorted chromosomes.</title>
        <authorList>
            <person name="Brinkrolf K."/>
            <person name="Rupp O."/>
            <person name="Laux H."/>
            <person name="Kollin F."/>
            <person name="Ernst W."/>
            <person name="Linke B."/>
            <person name="Kofler R."/>
            <person name="Romand S."/>
            <person name="Hesse F."/>
            <person name="Budach W.E."/>
            <person name="Galosy S."/>
            <person name="Muller D."/>
            <person name="Noll T."/>
            <person name="Wienberg J."/>
            <person name="Jostock T."/>
            <person name="Leonard M."/>
            <person name="Grillari J."/>
            <person name="Tauch A."/>
            <person name="Goesmann A."/>
            <person name="Helk B."/>
            <person name="Mott J.E."/>
            <person name="Puhler A."/>
            <person name="Borth N."/>
        </authorList>
    </citation>
    <scope>NUCLEOTIDE SEQUENCE [LARGE SCALE GENOMIC DNA]</scope>
    <source>
        <strain evidence="3">17A/GY</strain>
    </source>
</reference>
<protein>
    <submittedName>
        <fullName evidence="2">Uncharacterized protein</fullName>
    </submittedName>
</protein>
<gene>
    <name evidence="2" type="ORF">H671_1g2224</name>
</gene>
<dbReference type="EMBL" id="KE664640">
    <property type="protein sequence ID" value="ERE89605.1"/>
    <property type="molecule type" value="Genomic_DNA"/>
</dbReference>
<accession>A0A061IKZ3</accession>
<sequence>MDVSAQASTEERWVNSIFSPVSKILPVEDIWDKEKEEEEGEEEEEEEEEGEEEENVDKEHEKEEENRIKALLGAPRKDSVWGLMAWPRPSPEQARWHCMKVMHRPMMHTDRNTHTHKTEVNLSNGTVKTFSTSPLSPQQIERKRVTRMNEHEGLETGVKDMHTSLGEDLFGSQPPHQASHNCL</sequence>
<feature type="region of interest" description="Disordered" evidence="1">
    <location>
        <begin position="25"/>
        <end position="65"/>
    </location>
</feature>
<proteinExistence type="predicted"/>
<evidence type="ECO:0000256" key="1">
    <source>
        <dbReference type="SAM" id="MobiDB-lite"/>
    </source>
</evidence>
<feature type="compositionally biased region" description="Acidic residues" evidence="1">
    <location>
        <begin position="29"/>
        <end position="56"/>
    </location>
</feature>
<evidence type="ECO:0000313" key="3">
    <source>
        <dbReference type="Proteomes" id="UP000030759"/>
    </source>
</evidence>
<name>A0A061IKZ3_CRIGR</name>
<dbReference type="AlphaFoldDB" id="A0A061IKZ3"/>
<organism evidence="2 3">
    <name type="scientific">Cricetulus griseus</name>
    <name type="common">Chinese hamster</name>
    <name type="synonym">Cricetulus barabensis griseus</name>
    <dbReference type="NCBI Taxonomy" id="10029"/>
    <lineage>
        <taxon>Eukaryota</taxon>
        <taxon>Metazoa</taxon>
        <taxon>Chordata</taxon>
        <taxon>Craniata</taxon>
        <taxon>Vertebrata</taxon>
        <taxon>Euteleostomi</taxon>
        <taxon>Mammalia</taxon>
        <taxon>Eutheria</taxon>
        <taxon>Euarchontoglires</taxon>
        <taxon>Glires</taxon>
        <taxon>Rodentia</taxon>
        <taxon>Myomorpha</taxon>
        <taxon>Muroidea</taxon>
        <taxon>Cricetidae</taxon>
        <taxon>Cricetinae</taxon>
        <taxon>Cricetulus</taxon>
    </lineage>
</organism>
<feature type="compositionally biased region" description="Polar residues" evidence="1">
    <location>
        <begin position="174"/>
        <end position="183"/>
    </location>
</feature>
<feature type="region of interest" description="Disordered" evidence="1">
    <location>
        <begin position="164"/>
        <end position="183"/>
    </location>
</feature>
<dbReference type="Proteomes" id="UP000030759">
    <property type="component" value="Unassembled WGS sequence"/>
</dbReference>
<evidence type="ECO:0000313" key="2">
    <source>
        <dbReference type="EMBL" id="ERE89605.1"/>
    </source>
</evidence>